<dbReference type="InParanoid" id="A0A165K0G7"/>
<dbReference type="EMBL" id="KV425954">
    <property type="protein sequence ID" value="KZV95610.1"/>
    <property type="molecule type" value="Genomic_DNA"/>
</dbReference>
<name>A0A165K0G7_EXIGL</name>
<accession>A0A165K0G7</accession>
<organism evidence="2 3">
    <name type="scientific">Exidia glandulosa HHB12029</name>
    <dbReference type="NCBI Taxonomy" id="1314781"/>
    <lineage>
        <taxon>Eukaryota</taxon>
        <taxon>Fungi</taxon>
        <taxon>Dikarya</taxon>
        <taxon>Basidiomycota</taxon>
        <taxon>Agaricomycotina</taxon>
        <taxon>Agaricomycetes</taxon>
        <taxon>Auriculariales</taxon>
        <taxon>Exidiaceae</taxon>
        <taxon>Exidia</taxon>
    </lineage>
</organism>
<proteinExistence type="predicted"/>
<sequence length="399" mass="42120">MQYSNGWVAFRAAFNVIVAASEWAQATRSQDIISTATSPRWKAAKDSGAGKLWRDYAKLSMEICSPNKNSRAQKRNREMEKKKALTSPPVLQTSPAPAANISLDTPSREPSSGKAPRTLSHPRHTSRAIAQSRPVVAPSNPLQVAPRLSAPRFDFSGFVSPQSAFTNGWSPYGPSHPLFPFPAQCIDASSANYVMPVTYSVPISTPCVAPLSMPTPQIALQGPPPSGQAFSPLAFTDFSSGPNFAASQLPAAGETVRVQGSPSFLSPFVVVPSLPAGSSGAVAQAPSISSSSAPAYHPTPPLPAFSSGRLQEPTLPQLSAASELELLPQETFIENLLDSASTQTTSGKTSFTALPTAEEEWDFLLPPTDWNAQALPQSPNANLLGLFDLDLAAAATANP</sequence>
<reference evidence="2 3" key="1">
    <citation type="journal article" date="2016" name="Mol. Biol. Evol.">
        <title>Comparative Genomics of Early-Diverging Mushroom-Forming Fungi Provides Insights into the Origins of Lignocellulose Decay Capabilities.</title>
        <authorList>
            <person name="Nagy L.G."/>
            <person name="Riley R."/>
            <person name="Tritt A."/>
            <person name="Adam C."/>
            <person name="Daum C."/>
            <person name="Floudas D."/>
            <person name="Sun H."/>
            <person name="Yadav J.S."/>
            <person name="Pangilinan J."/>
            <person name="Larsson K.H."/>
            <person name="Matsuura K."/>
            <person name="Barry K."/>
            <person name="Labutti K."/>
            <person name="Kuo R."/>
            <person name="Ohm R.A."/>
            <person name="Bhattacharya S.S."/>
            <person name="Shirouzu T."/>
            <person name="Yoshinaga Y."/>
            <person name="Martin F.M."/>
            <person name="Grigoriev I.V."/>
            <person name="Hibbett D.S."/>
        </authorList>
    </citation>
    <scope>NUCLEOTIDE SEQUENCE [LARGE SCALE GENOMIC DNA]</scope>
    <source>
        <strain evidence="2 3">HHB12029</strain>
    </source>
</reference>
<keyword evidence="3" id="KW-1185">Reference proteome</keyword>
<evidence type="ECO:0000256" key="1">
    <source>
        <dbReference type="SAM" id="MobiDB-lite"/>
    </source>
</evidence>
<gene>
    <name evidence="2" type="ORF">EXIGLDRAFT_706990</name>
</gene>
<protein>
    <submittedName>
        <fullName evidence="2">Uncharacterized protein</fullName>
    </submittedName>
</protein>
<evidence type="ECO:0000313" key="3">
    <source>
        <dbReference type="Proteomes" id="UP000077266"/>
    </source>
</evidence>
<feature type="region of interest" description="Disordered" evidence="1">
    <location>
        <begin position="66"/>
        <end position="140"/>
    </location>
</feature>
<dbReference type="AlphaFoldDB" id="A0A165K0G7"/>
<dbReference type="Proteomes" id="UP000077266">
    <property type="component" value="Unassembled WGS sequence"/>
</dbReference>
<evidence type="ECO:0000313" key="2">
    <source>
        <dbReference type="EMBL" id="KZV95610.1"/>
    </source>
</evidence>